<dbReference type="Proteomes" id="UP000298652">
    <property type="component" value="Chromosome 9"/>
</dbReference>
<name>A0A4U6SVT4_SETVI</name>
<keyword evidence="2" id="KW-1185">Reference proteome</keyword>
<reference evidence="1" key="1">
    <citation type="submission" date="2019-03" db="EMBL/GenBank/DDBJ databases">
        <title>WGS assembly of Setaria viridis.</title>
        <authorList>
            <person name="Huang P."/>
            <person name="Jenkins J."/>
            <person name="Grimwood J."/>
            <person name="Barry K."/>
            <person name="Healey A."/>
            <person name="Mamidi S."/>
            <person name="Sreedasyam A."/>
            <person name="Shu S."/>
            <person name="Feldman M."/>
            <person name="Wu J."/>
            <person name="Yu Y."/>
            <person name="Chen C."/>
            <person name="Johnson J."/>
            <person name="Rokhsar D."/>
            <person name="Baxter I."/>
            <person name="Schmutz J."/>
            <person name="Brutnell T."/>
            <person name="Kellogg E."/>
        </authorList>
    </citation>
    <scope>NUCLEOTIDE SEQUENCE [LARGE SCALE GENOMIC DNA]</scope>
</reference>
<proteinExistence type="predicted"/>
<dbReference type="EMBL" id="CM016560">
    <property type="protein sequence ID" value="TKV92198.1"/>
    <property type="molecule type" value="Genomic_DNA"/>
</dbReference>
<protein>
    <submittedName>
        <fullName evidence="1">Uncharacterized protein</fullName>
    </submittedName>
</protein>
<accession>A0A4U6SVT4</accession>
<dbReference type="Gramene" id="TKV92198">
    <property type="protein sequence ID" value="TKV92198"/>
    <property type="gene ID" value="SEVIR_9G148832v2"/>
</dbReference>
<organism evidence="1 2">
    <name type="scientific">Setaria viridis</name>
    <name type="common">Green bristlegrass</name>
    <name type="synonym">Setaria italica subsp. viridis</name>
    <dbReference type="NCBI Taxonomy" id="4556"/>
    <lineage>
        <taxon>Eukaryota</taxon>
        <taxon>Viridiplantae</taxon>
        <taxon>Streptophyta</taxon>
        <taxon>Embryophyta</taxon>
        <taxon>Tracheophyta</taxon>
        <taxon>Spermatophyta</taxon>
        <taxon>Magnoliopsida</taxon>
        <taxon>Liliopsida</taxon>
        <taxon>Poales</taxon>
        <taxon>Poaceae</taxon>
        <taxon>PACMAD clade</taxon>
        <taxon>Panicoideae</taxon>
        <taxon>Panicodae</taxon>
        <taxon>Paniceae</taxon>
        <taxon>Cenchrinae</taxon>
        <taxon>Setaria</taxon>
    </lineage>
</organism>
<evidence type="ECO:0000313" key="2">
    <source>
        <dbReference type="Proteomes" id="UP000298652"/>
    </source>
</evidence>
<dbReference type="AlphaFoldDB" id="A0A4U6SVT4"/>
<gene>
    <name evidence="1" type="ORF">SEVIR_9G148832v2</name>
</gene>
<sequence>MFRRYSHTVVDNYSVDQARATSVADVVSKTISRSVSIPGPHQHRRFSPHDTIYTSTIENCGCRASHHGGPKPLLE</sequence>
<evidence type="ECO:0000313" key="1">
    <source>
        <dbReference type="EMBL" id="TKV92198.1"/>
    </source>
</evidence>